<dbReference type="Gene3D" id="3.30.1490.20">
    <property type="entry name" value="ATP-grasp fold, A domain"/>
    <property type="match status" value="1"/>
</dbReference>
<dbReference type="EC" id="6.3.2.4" evidence="6"/>
<dbReference type="PROSITE" id="PS00867">
    <property type="entry name" value="CPSASE_2"/>
    <property type="match status" value="1"/>
</dbReference>
<evidence type="ECO:0000256" key="4">
    <source>
        <dbReference type="PROSITE-ProRule" id="PRU00409"/>
    </source>
</evidence>
<evidence type="ECO:0000256" key="2">
    <source>
        <dbReference type="ARBA" id="ARBA00022741"/>
    </source>
</evidence>
<dbReference type="STRING" id="1715693.PH7735_03457"/>
<dbReference type="GO" id="GO:0046872">
    <property type="term" value="F:metal ion binding"/>
    <property type="evidence" value="ECO:0007669"/>
    <property type="project" value="InterPro"/>
</dbReference>
<dbReference type="Gene3D" id="3.40.50.20">
    <property type="match status" value="1"/>
</dbReference>
<dbReference type="GO" id="GO:0005524">
    <property type="term" value="F:ATP binding"/>
    <property type="evidence" value="ECO:0007669"/>
    <property type="project" value="UniProtKB-UniRule"/>
</dbReference>
<dbReference type="EMBL" id="CYTW01000005">
    <property type="protein sequence ID" value="CUK10522.1"/>
    <property type="molecule type" value="Genomic_DNA"/>
</dbReference>
<dbReference type="AlphaFoldDB" id="A0A0N7MAD8"/>
<keyword evidence="7" id="KW-1185">Reference proteome</keyword>
<proteinExistence type="predicted"/>
<dbReference type="InterPro" id="IPR013815">
    <property type="entry name" value="ATP_grasp_subdomain_1"/>
</dbReference>
<accession>A0A0N7MAD8</accession>
<dbReference type="Gene3D" id="3.30.470.20">
    <property type="entry name" value="ATP-grasp fold, B domain"/>
    <property type="match status" value="1"/>
</dbReference>
<dbReference type="InterPro" id="IPR052032">
    <property type="entry name" value="ATP-dep_AA_Ligase"/>
</dbReference>
<organism evidence="6 7">
    <name type="scientific">Shimia thalassica</name>
    <dbReference type="NCBI Taxonomy" id="1715693"/>
    <lineage>
        <taxon>Bacteria</taxon>
        <taxon>Pseudomonadati</taxon>
        <taxon>Pseudomonadota</taxon>
        <taxon>Alphaproteobacteria</taxon>
        <taxon>Rhodobacterales</taxon>
        <taxon>Roseobacteraceae</taxon>
    </lineage>
</organism>
<keyword evidence="3 4" id="KW-0067">ATP-binding</keyword>
<dbReference type="InterPro" id="IPR005479">
    <property type="entry name" value="CPAse_ATP-bd"/>
</dbReference>
<feature type="domain" description="ATP-grasp" evidence="5">
    <location>
        <begin position="117"/>
        <end position="313"/>
    </location>
</feature>
<name>A0A0N7MAD8_9RHOB</name>
<gene>
    <name evidence="6" type="primary">ddl</name>
    <name evidence="6" type="ORF">PH7735_03457</name>
</gene>
<keyword evidence="1 6" id="KW-0436">Ligase</keyword>
<protein>
    <submittedName>
        <fullName evidence="6">D-alanine--D-alanine ligase</fullName>
        <ecNumber evidence="6">6.3.2.4</ecNumber>
    </submittedName>
</protein>
<dbReference type="InterPro" id="IPR011761">
    <property type="entry name" value="ATP-grasp"/>
</dbReference>
<evidence type="ECO:0000256" key="3">
    <source>
        <dbReference type="ARBA" id="ARBA00022840"/>
    </source>
</evidence>
<dbReference type="PANTHER" id="PTHR43585">
    <property type="entry name" value="FUMIPYRROLE BIOSYNTHESIS PROTEIN C"/>
    <property type="match status" value="1"/>
</dbReference>
<dbReference type="Pfam" id="PF13535">
    <property type="entry name" value="ATP-grasp_4"/>
    <property type="match status" value="1"/>
</dbReference>
<dbReference type="GeneID" id="83882435"/>
<dbReference type="GO" id="GO:0008716">
    <property type="term" value="F:D-alanine-D-alanine ligase activity"/>
    <property type="evidence" value="ECO:0007669"/>
    <property type="project" value="UniProtKB-EC"/>
</dbReference>
<evidence type="ECO:0000313" key="7">
    <source>
        <dbReference type="Proteomes" id="UP000051870"/>
    </source>
</evidence>
<dbReference type="PROSITE" id="PS50975">
    <property type="entry name" value="ATP_GRASP"/>
    <property type="match status" value="1"/>
</dbReference>
<dbReference type="SUPFAM" id="SSF56059">
    <property type="entry name" value="Glutathione synthetase ATP-binding domain-like"/>
    <property type="match status" value="1"/>
</dbReference>
<keyword evidence="2 4" id="KW-0547">Nucleotide-binding</keyword>
<sequence>MTARAAVFVESNTTGSGADFINSAIRLGLKPFLLANKADRYGFLEAMQDVEVLSCDTSSDQTITAAIDTIAVDHAVSLVISTSDYYLQAAARQAKRLGLTAPDPDAIAMCQDKAIQAQVLAHQGIGVPTDHVTVNTVADIDEALFKVGLPCIVKPVVGTGSINVRLVRAQRDARAMATAILAAKVNDRGQTVQNRALLMSYVEGREFSVEILDAEVIGVTAKHLGPLPYFVETGHDFPAPIPEKLTQQLGETAQRAVLTLGLDKGPAHVELRYDGDAIKVIEINPRLAGGNIPTLMRLATGHDMTEMVLRSALGLSRPKDIDAKVHTALRFIIPGHNSWFSPIGKRGQIRAQFGLEDVTYYRQFPVNFRCTYDFNDRLGHVIATDPSPVSAMTRADNAIVHICRSKEN</sequence>
<dbReference type="Proteomes" id="UP000051870">
    <property type="component" value="Unassembled WGS sequence"/>
</dbReference>
<evidence type="ECO:0000259" key="5">
    <source>
        <dbReference type="PROSITE" id="PS50975"/>
    </source>
</evidence>
<evidence type="ECO:0000256" key="1">
    <source>
        <dbReference type="ARBA" id="ARBA00022598"/>
    </source>
</evidence>
<dbReference type="PANTHER" id="PTHR43585:SF2">
    <property type="entry name" value="ATP-GRASP ENZYME FSQD"/>
    <property type="match status" value="1"/>
</dbReference>
<evidence type="ECO:0000313" key="6">
    <source>
        <dbReference type="EMBL" id="CUK10522.1"/>
    </source>
</evidence>
<dbReference type="RefSeq" id="WP_058312631.1">
    <property type="nucleotide sequence ID" value="NZ_CYTW01000005.1"/>
</dbReference>
<reference evidence="7" key="1">
    <citation type="submission" date="2015-09" db="EMBL/GenBank/DDBJ databases">
        <authorList>
            <person name="Rodrigo-Torres Lidia"/>
            <person name="Arahal R.David."/>
        </authorList>
    </citation>
    <scope>NUCLEOTIDE SEQUENCE [LARGE SCALE GENOMIC DNA]</scope>
    <source>
        <strain evidence="7">CECT 7735</strain>
    </source>
</reference>